<comment type="catalytic activity">
    <reaction evidence="10">
        <text>L-threonyl-[protein] + FAD = FMN-L-threonyl-[protein] + AMP + H(+)</text>
        <dbReference type="Rhea" id="RHEA:36847"/>
        <dbReference type="Rhea" id="RHEA-COMP:11060"/>
        <dbReference type="Rhea" id="RHEA-COMP:11061"/>
        <dbReference type="ChEBI" id="CHEBI:15378"/>
        <dbReference type="ChEBI" id="CHEBI:30013"/>
        <dbReference type="ChEBI" id="CHEBI:57692"/>
        <dbReference type="ChEBI" id="CHEBI:74257"/>
        <dbReference type="ChEBI" id="CHEBI:456215"/>
        <dbReference type="EC" id="2.7.1.180"/>
    </reaction>
</comment>
<accession>A0A382MML5</accession>
<evidence type="ECO:0000256" key="6">
    <source>
        <dbReference type="ARBA" id="ARBA00022723"/>
    </source>
</evidence>
<sequence>MRFLAIALMLFQVMLETSLAEQTRFAFVEKQMGADFRIVFYADNEKVANEAATSAFAEVERLNAILSDYDPKSELCRLSETSGSGQHIPLSDDLFAVLDASQKLSRQTAGAFDVTVGPCVRLWRIARFR</sequence>
<evidence type="ECO:0000256" key="7">
    <source>
        <dbReference type="ARBA" id="ARBA00022827"/>
    </source>
</evidence>
<dbReference type="AlphaFoldDB" id="A0A382MML5"/>
<dbReference type="Pfam" id="PF02424">
    <property type="entry name" value="ApbE"/>
    <property type="match status" value="1"/>
</dbReference>
<keyword evidence="7" id="KW-0274">FAD</keyword>
<evidence type="ECO:0000256" key="3">
    <source>
        <dbReference type="ARBA" id="ARBA00016337"/>
    </source>
</evidence>
<dbReference type="InterPro" id="IPR024932">
    <property type="entry name" value="ApbE"/>
</dbReference>
<comment type="cofactor">
    <cofactor evidence="1">
        <name>Mg(2+)</name>
        <dbReference type="ChEBI" id="CHEBI:18420"/>
    </cofactor>
</comment>
<protein>
    <recommendedName>
        <fullName evidence="3">FAD:protein FMN transferase</fullName>
        <ecNumber evidence="2">2.7.1.180</ecNumber>
    </recommendedName>
    <alternativeName>
        <fullName evidence="9">Flavin transferase</fullName>
    </alternativeName>
</protein>
<feature type="non-terminal residue" evidence="11">
    <location>
        <position position="129"/>
    </location>
</feature>
<evidence type="ECO:0000313" key="11">
    <source>
        <dbReference type="EMBL" id="SVC49355.1"/>
    </source>
</evidence>
<evidence type="ECO:0000256" key="5">
    <source>
        <dbReference type="ARBA" id="ARBA00022679"/>
    </source>
</evidence>
<dbReference type="GO" id="GO:0016740">
    <property type="term" value="F:transferase activity"/>
    <property type="evidence" value="ECO:0007669"/>
    <property type="project" value="UniProtKB-KW"/>
</dbReference>
<dbReference type="InterPro" id="IPR003374">
    <property type="entry name" value="ApbE-like_sf"/>
</dbReference>
<gene>
    <name evidence="11" type="ORF">METZ01_LOCUS302209</name>
</gene>
<evidence type="ECO:0000256" key="9">
    <source>
        <dbReference type="ARBA" id="ARBA00031306"/>
    </source>
</evidence>
<keyword evidence="8" id="KW-0460">Magnesium</keyword>
<dbReference type="PANTHER" id="PTHR30040:SF2">
    <property type="entry name" value="FAD:PROTEIN FMN TRANSFERASE"/>
    <property type="match status" value="1"/>
</dbReference>
<dbReference type="EMBL" id="UINC01094257">
    <property type="protein sequence ID" value="SVC49355.1"/>
    <property type="molecule type" value="Genomic_DNA"/>
</dbReference>
<keyword evidence="6" id="KW-0479">Metal-binding</keyword>
<keyword evidence="5" id="KW-0808">Transferase</keyword>
<dbReference type="SUPFAM" id="SSF143631">
    <property type="entry name" value="ApbE-like"/>
    <property type="match status" value="1"/>
</dbReference>
<name>A0A382MML5_9ZZZZ</name>
<evidence type="ECO:0000256" key="1">
    <source>
        <dbReference type="ARBA" id="ARBA00001946"/>
    </source>
</evidence>
<keyword evidence="4" id="KW-0285">Flavoprotein</keyword>
<evidence type="ECO:0000256" key="4">
    <source>
        <dbReference type="ARBA" id="ARBA00022630"/>
    </source>
</evidence>
<evidence type="ECO:0000256" key="10">
    <source>
        <dbReference type="ARBA" id="ARBA00048540"/>
    </source>
</evidence>
<dbReference type="PANTHER" id="PTHR30040">
    <property type="entry name" value="THIAMINE BIOSYNTHESIS LIPOPROTEIN APBE"/>
    <property type="match status" value="1"/>
</dbReference>
<dbReference type="Gene3D" id="3.10.520.10">
    <property type="entry name" value="ApbE-like domains"/>
    <property type="match status" value="1"/>
</dbReference>
<evidence type="ECO:0000256" key="8">
    <source>
        <dbReference type="ARBA" id="ARBA00022842"/>
    </source>
</evidence>
<evidence type="ECO:0000256" key="2">
    <source>
        <dbReference type="ARBA" id="ARBA00011955"/>
    </source>
</evidence>
<proteinExistence type="predicted"/>
<organism evidence="11">
    <name type="scientific">marine metagenome</name>
    <dbReference type="NCBI Taxonomy" id="408172"/>
    <lineage>
        <taxon>unclassified sequences</taxon>
        <taxon>metagenomes</taxon>
        <taxon>ecological metagenomes</taxon>
    </lineage>
</organism>
<dbReference type="GO" id="GO:0046872">
    <property type="term" value="F:metal ion binding"/>
    <property type="evidence" value="ECO:0007669"/>
    <property type="project" value="UniProtKB-KW"/>
</dbReference>
<dbReference type="EC" id="2.7.1.180" evidence="2"/>
<reference evidence="11" key="1">
    <citation type="submission" date="2018-05" db="EMBL/GenBank/DDBJ databases">
        <authorList>
            <person name="Lanie J.A."/>
            <person name="Ng W.-L."/>
            <person name="Kazmierczak K.M."/>
            <person name="Andrzejewski T.M."/>
            <person name="Davidsen T.M."/>
            <person name="Wayne K.J."/>
            <person name="Tettelin H."/>
            <person name="Glass J.I."/>
            <person name="Rusch D."/>
            <person name="Podicherti R."/>
            <person name="Tsui H.-C.T."/>
            <person name="Winkler M.E."/>
        </authorList>
    </citation>
    <scope>NUCLEOTIDE SEQUENCE</scope>
</reference>